<dbReference type="RefSeq" id="WP_209636587.1">
    <property type="nucleotide sequence ID" value="NZ_JAGINW010000001.1"/>
</dbReference>
<name>A0ABS4TB46_9PSEU</name>
<organism evidence="2 3">
    <name type="scientific">Kibdelosporangium banguiense</name>
    <dbReference type="NCBI Taxonomy" id="1365924"/>
    <lineage>
        <taxon>Bacteria</taxon>
        <taxon>Bacillati</taxon>
        <taxon>Actinomycetota</taxon>
        <taxon>Actinomycetes</taxon>
        <taxon>Pseudonocardiales</taxon>
        <taxon>Pseudonocardiaceae</taxon>
        <taxon>Kibdelosporangium</taxon>
    </lineage>
</organism>
<dbReference type="Pfam" id="PF26421">
    <property type="entry name" value="Avidin_like"/>
    <property type="match status" value="1"/>
</dbReference>
<gene>
    <name evidence="2" type="ORF">JOF56_001998</name>
</gene>
<evidence type="ECO:0000313" key="2">
    <source>
        <dbReference type="EMBL" id="MBP2321613.1"/>
    </source>
</evidence>
<comment type="caution">
    <text evidence="2">The sequence shown here is derived from an EMBL/GenBank/DDBJ whole genome shotgun (WGS) entry which is preliminary data.</text>
</comment>
<feature type="region of interest" description="Disordered" evidence="1">
    <location>
        <begin position="99"/>
        <end position="118"/>
    </location>
</feature>
<keyword evidence="3" id="KW-1185">Reference proteome</keyword>
<protein>
    <recommendedName>
        <fullName evidence="4">N-acetylglutamate synthase</fullName>
    </recommendedName>
</protein>
<sequence length="118" mass="12927">MAQQGLDGRVFRAVADVEGGEVDAATVFTYHERDGEIWAEYSGGQVKRGYLVGTRTGDQLDFRYSQLNIAGETSTGHCVSTVETLPDGRLRLSETWQWESRPGSGTSVVEEVTPRSEA</sequence>
<evidence type="ECO:0000313" key="3">
    <source>
        <dbReference type="Proteomes" id="UP001519332"/>
    </source>
</evidence>
<dbReference type="EMBL" id="JAGINW010000001">
    <property type="protein sequence ID" value="MBP2321613.1"/>
    <property type="molecule type" value="Genomic_DNA"/>
</dbReference>
<dbReference type="InterPro" id="IPR058595">
    <property type="entry name" value="Avidin-like"/>
</dbReference>
<dbReference type="Proteomes" id="UP001519332">
    <property type="component" value="Unassembled WGS sequence"/>
</dbReference>
<proteinExistence type="predicted"/>
<evidence type="ECO:0000256" key="1">
    <source>
        <dbReference type="SAM" id="MobiDB-lite"/>
    </source>
</evidence>
<evidence type="ECO:0008006" key="4">
    <source>
        <dbReference type="Google" id="ProtNLM"/>
    </source>
</evidence>
<accession>A0ABS4TB46</accession>
<reference evidence="2 3" key="1">
    <citation type="submission" date="2021-03" db="EMBL/GenBank/DDBJ databases">
        <title>Sequencing the genomes of 1000 actinobacteria strains.</title>
        <authorList>
            <person name="Klenk H.-P."/>
        </authorList>
    </citation>
    <scope>NUCLEOTIDE SEQUENCE [LARGE SCALE GENOMIC DNA]</scope>
    <source>
        <strain evidence="2 3">DSM 46670</strain>
    </source>
</reference>